<feature type="disulfide bond" evidence="2">
    <location>
        <begin position="365"/>
        <end position="374"/>
    </location>
</feature>
<dbReference type="InterPro" id="IPR013111">
    <property type="entry name" value="EGF_extracell"/>
</dbReference>
<dbReference type="Pfam" id="PF07974">
    <property type="entry name" value="EGF_2"/>
    <property type="match status" value="4"/>
</dbReference>
<feature type="chain" id="PRO_5001534750" description="EGF-like domain-containing protein" evidence="3">
    <location>
        <begin position="20"/>
        <end position="694"/>
    </location>
</feature>
<proteinExistence type="predicted"/>
<dbReference type="VEuPathDB" id="FungiDB:H310_12404"/>
<evidence type="ECO:0000256" key="3">
    <source>
        <dbReference type="SAM" id="SignalP"/>
    </source>
</evidence>
<feature type="signal peptide" evidence="3">
    <location>
        <begin position="1"/>
        <end position="19"/>
    </location>
</feature>
<feature type="domain" description="EGF-like" evidence="4">
    <location>
        <begin position="66"/>
        <end position="101"/>
    </location>
</feature>
<evidence type="ECO:0000256" key="2">
    <source>
        <dbReference type="PROSITE-ProRule" id="PRU00076"/>
    </source>
</evidence>
<feature type="domain" description="EGF-like" evidence="4">
    <location>
        <begin position="335"/>
        <end position="375"/>
    </location>
</feature>
<dbReference type="eggNOG" id="KOG1218">
    <property type="taxonomic scope" value="Eukaryota"/>
</dbReference>
<dbReference type="InterPro" id="IPR000742">
    <property type="entry name" value="EGF"/>
</dbReference>
<keyword evidence="2" id="KW-0245">EGF-like domain</keyword>
<evidence type="ECO:0000313" key="5">
    <source>
        <dbReference type="EMBL" id="ETV93620.1"/>
    </source>
</evidence>
<dbReference type="OrthoDB" id="6130531at2759"/>
<dbReference type="SMART" id="SM00181">
    <property type="entry name" value="EGF"/>
    <property type="match status" value="4"/>
</dbReference>
<sequence>MVRWWRVLVGSALVMGVDGNLCDTCNGNGVCDAATRICQCKAGYRGNRCEFKVCPSGVAWVDFASAVDTAHAMAVCSNMGTCDDMTGVCTCQAGFEGPACEVMSCPTCVYGRCVTMREAAATPDDYNFFTSTTYNLWDADKVRGCQCDYGFEGYDCSLRKCPVGDDPLTTGQVAQVQHLSCLCSGCSGSFVLSFQGFHTANIAPTATAATLASEINKLLPLHGVTVSLSGVGTTVCDPDGAVSAITFTHDGGNWPAFRVTSLLTGGTSAISVQSGGTPGLYDSVPATVVATTEAAVCSNRGRCDSVTGLCQCSPGFSSSDGAGGTGTLPDCGYGTTSTCPTAASNGLTCNNQGTCNSGTFYKCVCNNGFTGIDCTLRTCPSGYAWFDGASAADTAHALAICSNKGTCNTATGICTCAVGYAGAACELMTCPGTPSVCNGRGRCKTMQQLAKSAATNGELLGITYGTTPNVAATWDFNKIQGCDCGQHYYMGPSVGQLDDFTAYDCSARSCPYGADPYETGKVDEQQTITCTADGGSFTLTFRQFTTAAIPVTATPLVVKAALEALQTIYSVVVTFGASSPTVCTSSGVVTTIQFTSTQGALPLLTASVAGLSLGGGGTPTVVVARTVAGTKANVECSRRGTCSTLSSRRLDVDCAAVFFRPPNRRVRVLRRILQLGRQRQPWHAWRLWLPVPIL</sequence>
<dbReference type="STRING" id="157072.A0A024THH1"/>
<organism evidence="5">
    <name type="scientific">Aphanomyces invadans</name>
    <dbReference type="NCBI Taxonomy" id="157072"/>
    <lineage>
        <taxon>Eukaryota</taxon>
        <taxon>Sar</taxon>
        <taxon>Stramenopiles</taxon>
        <taxon>Oomycota</taxon>
        <taxon>Saprolegniomycetes</taxon>
        <taxon>Saprolegniales</taxon>
        <taxon>Verrucalvaceae</taxon>
        <taxon>Aphanomyces</taxon>
    </lineage>
</organism>
<name>A0A024THH1_9STRA</name>
<dbReference type="RefSeq" id="XP_008877662.1">
    <property type="nucleotide sequence ID" value="XM_008879440.1"/>
</dbReference>
<keyword evidence="3" id="KW-0732">Signal</keyword>
<dbReference type="PANTHER" id="PTHR24035:SF143">
    <property type="entry name" value="EGF-LIKE DOMAIN-CONTAINING PROTEIN"/>
    <property type="match status" value="1"/>
</dbReference>
<protein>
    <recommendedName>
        <fullName evidence="4">EGF-like domain-containing protein</fullName>
    </recommendedName>
</protein>
<keyword evidence="1 2" id="KW-1015">Disulfide bond</keyword>
<gene>
    <name evidence="5" type="ORF">H310_12404</name>
</gene>
<feature type="disulfide bond" evidence="2">
    <location>
        <begin position="91"/>
        <end position="100"/>
    </location>
</feature>
<dbReference type="PROSITE" id="PS01186">
    <property type="entry name" value="EGF_2"/>
    <property type="match status" value="4"/>
</dbReference>
<dbReference type="PRINTS" id="PR00011">
    <property type="entry name" value="EGFLAMININ"/>
</dbReference>
<dbReference type="PROSITE" id="PS50026">
    <property type="entry name" value="EGF_3"/>
    <property type="match status" value="4"/>
</dbReference>
<accession>A0A024THH1</accession>
<dbReference type="AlphaFoldDB" id="A0A024THH1"/>
<dbReference type="EMBL" id="KI913990">
    <property type="protein sequence ID" value="ETV93620.1"/>
    <property type="molecule type" value="Genomic_DNA"/>
</dbReference>
<dbReference type="GeneID" id="20089454"/>
<dbReference type="Gene3D" id="2.10.25.10">
    <property type="entry name" value="Laminin"/>
    <property type="match status" value="2"/>
</dbReference>
<evidence type="ECO:0000256" key="1">
    <source>
        <dbReference type="ARBA" id="ARBA00023157"/>
    </source>
</evidence>
<feature type="domain" description="EGF-like" evidence="4">
    <location>
        <begin position="18"/>
        <end position="50"/>
    </location>
</feature>
<comment type="caution">
    <text evidence="2">Lacks conserved residue(s) required for the propagation of feature annotation.</text>
</comment>
<dbReference type="Gene3D" id="2.170.300.10">
    <property type="entry name" value="Tie2 ligand-binding domain superfamily"/>
    <property type="match status" value="1"/>
</dbReference>
<dbReference type="InterPro" id="IPR052108">
    <property type="entry name" value="MEGF/SIB"/>
</dbReference>
<feature type="disulfide bond" evidence="2">
    <location>
        <begin position="416"/>
        <end position="425"/>
    </location>
</feature>
<dbReference type="PANTHER" id="PTHR24035">
    <property type="entry name" value="MULTIPLE EPIDERMAL GROWTH FACTOR-LIKE DOMAINS PROTEIN"/>
    <property type="match status" value="1"/>
</dbReference>
<feature type="disulfide bond" evidence="2">
    <location>
        <begin position="40"/>
        <end position="49"/>
    </location>
</feature>
<feature type="domain" description="EGF-like" evidence="4">
    <location>
        <begin position="393"/>
        <end position="426"/>
    </location>
</feature>
<reference evidence="5" key="1">
    <citation type="submission" date="2013-12" db="EMBL/GenBank/DDBJ databases">
        <title>The Genome Sequence of Aphanomyces invadans NJM9701.</title>
        <authorList>
            <consortium name="The Broad Institute Genomics Platform"/>
            <person name="Russ C."/>
            <person name="Tyler B."/>
            <person name="van West P."/>
            <person name="Dieguez-Uribeondo J."/>
            <person name="Young S.K."/>
            <person name="Zeng Q."/>
            <person name="Gargeya S."/>
            <person name="Fitzgerald M."/>
            <person name="Abouelleil A."/>
            <person name="Alvarado L."/>
            <person name="Chapman S.B."/>
            <person name="Gainer-Dewar J."/>
            <person name="Goldberg J."/>
            <person name="Griggs A."/>
            <person name="Gujja S."/>
            <person name="Hansen M."/>
            <person name="Howarth C."/>
            <person name="Imamovic A."/>
            <person name="Ireland A."/>
            <person name="Larimer J."/>
            <person name="McCowan C."/>
            <person name="Murphy C."/>
            <person name="Pearson M."/>
            <person name="Poon T.W."/>
            <person name="Priest M."/>
            <person name="Roberts A."/>
            <person name="Saif S."/>
            <person name="Shea T."/>
            <person name="Sykes S."/>
            <person name="Wortman J."/>
            <person name="Nusbaum C."/>
            <person name="Birren B."/>
        </authorList>
    </citation>
    <scope>NUCLEOTIDE SEQUENCE [LARGE SCALE GENOMIC DNA]</scope>
    <source>
        <strain evidence="5">NJM9701</strain>
    </source>
</reference>
<evidence type="ECO:0000259" key="4">
    <source>
        <dbReference type="PROSITE" id="PS50026"/>
    </source>
</evidence>
<dbReference type="PROSITE" id="PS00022">
    <property type="entry name" value="EGF_1"/>
    <property type="match status" value="4"/>
</dbReference>